<dbReference type="InterPro" id="IPR010987">
    <property type="entry name" value="Glutathione-S-Trfase_C-like"/>
</dbReference>
<organism evidence="6 7">
    <name type="scientific">Plectus sambesii</name>
    <dbReference type="NCBI Taxonomy" id="2011161"/>
    <lineage>
        <taxon>Eukaryota</taxon>
        <taxon>Metazoa</taxon>
        <taxon>Ecdysozoa</taxon>
        <taxon>Nematoda</taxon>
        <taxon>Chromadorea</taxon>
        <taxon>Plectida</taxon>
        <taxon>Plectina</taxon>
        <taxon>Plectoidea</taxon>
        <taxon>Plectidae</taxon>
        <taxon>Plectus</taxon>
    </lineage>
</organism>
<dbReference type="CDD" id="cd03039">
    <property type="entry name" value="GST_N_Sigma_like"/>
    <property type="match status" value="1"/>
</dbReference>
<protein>
    <recommendedName>
        <fullName evidence="1">glutathione transferase</fullName>
        <ecNumber evidence="1">2.5.1.18</ecNumber>
    </recommendedName>
</protein>
<dbReference type="Proteomes" id="UP000887566">
    <property type="component" value="Unplaced"/>
</dbReference>
<dbReference type="FunFam" id="1.20.1050.10:FF:000030">
    <property type="entry name" value="Glutathione S-transferase S1"/>
    <property type="match status" value="1"/>
</dbReference>
<evidence type="ECO:0000256" key="1">
    <source>
        <dbReference type="ARBA" id="ARBA00012452"/>
    </source>
</evidence>
<evidence type="ECO:0000259" key="5">
    <source>
        <dbReference type="PROSITE" id="PS50405"/>
    </source>
</evidence>
<feature type="domain" description="GST N-terminal" evidence="4">
    <location>
        <begin position="4"/>
        <end position="81"/>
    </location>
</feature>
<accession>A0A914VW11</accession>
<dbReference type="Pfam" id="PF02798">
    <property type="entry name" value="GST_N"/>
    <property type="match status" value="1"/>
</dbReference>
<dbReference type="EC" id="2.5.1.18" evidence="1"/>
<dbReference type="GO" id="GO:0004364">
    <property type="term" value="F:glutathione transferase activity"/>
    <property type="evidence" value="ECO:0007669"/>
    <property type="project" value="UniProtKB-EC"/>
</dbReference>
<dbReference type="Gene3D" id="1.20.1050.10">
    <property type="match status" value="1"/>
</dbReference>
<evidence type="ECO:0000313" key="7">
    <source>
        <dbReference type="WBParaSite" id="PSAMB.scaffold24size114047.g544.t1"/>
    </source>
</evidence>
<evidence type="ECO:0000256" key="3">
    <source>
        <dbReference type="ARBA" id="ARBA00047960"/>
    </source>
</evidence>
<reference evidence="7" key="1">
    <citation type="submission" date="2022-11" db="UniProtKB">
        <authorList>
            <consortium name="WormBaseParasite"/>
        </authorList>
    </citation>
    <scope>IDENTIFICATION</scope>
</reference>
<dbReference type="AlphaFoldDB" id="A0A914VW11"/>
<dbReference type="PANTHER" id="PTHR11571">
    <property type="entry name" value="GLUTATHIONE S-TRANSFERASE"/>
    <property type="match status" value="1"/>
</dbReference>
<dbReference type="FunFam" id="3.40.30.10:FF:000035">
    <property type="entry name" value="hematopoietic prostaglandin D synthase"/>
    <property type="match status" value="1"/>
</dbReference>
<dbReference type="SUPFAM" id="SSF52833">
    <property type="entry name" value="Thioredoxin-like"/>
    <property type="match status" value="1"/>
</dbReference>
<dbReference type="WBParaSite" id="PSAMB.scaffold24size114047.g544.t1">
    <property type="protein sequence ID" value="PSAMB.scaffold24size114047.g544.t1"/>
    <property type="gene ID" value="PSAMB.scaffold24size114047.g544"/>
</dbReference>
<sequence>MSPPHYKLTYFNMMGRAEPMRLMFAYAGVPYEDNRIEKEQWPALKSHMPNGQIPVLEVDGKQLSQSMAISTFLAKKFGLDGKDDWESAKVQEMLGTLDDVKLKFRPWMMEQDANKKAEIFKTVLTETIDPYLERLSETLKKNGSGYFVGQKPTQVDFHLFHIFNWWQQGNIATESIKKHPELVAFTEKMGSNPKIKQWLEKRPKTAM</sequence>
<dbReference type="Pfam" id="PF14497">
    <property type="entry name" value="GST_C_3"/>
    <property type="match status" value="1"/>
</dbReference>
<evidence type="ECO:0000313" key="6">
    <source>
        <dbReference type="Proteomes" id="UP000887566"/>
    </source>
</evidence>
<comment type="catalytic activity">
    <reaction evidence="3">
        <text>RX + glutathione = an S-substituted glutathione + a halide anion + H(+)</text>
        <dbReference type="Rhea" id="RHEA:16437"/>
        <dbReference type="ChEBI" id="CHEBI:15378"/>
        <dbReference type="ChEBI" id="CHEBI:16042"/>
        <dbReference type="ChEBI" id="CHEBI:17792"/>
        <dbReference type="ChEBI" id="CHEBI:57925"/>
        <dbReference type="ChEBI" id="CHEBI:90779"/>
        <dbReference type="EC" id="2.5.1.18"/>
    </reaction>
</comment>
<proteinExistence type="predicted"/>
<dbReference type="SFLD" id="SFLDG00363">
    <property type="entry name" value="AMPS_(cytGST):_Alpha-__Mu-__Pi"/>
    <property type="match status" value="1"/>
</dbReference>
<dbReference type="SFLD" id="SFLDS00019">
    <property type="entry name" value="Glutathione_Transferase_(cytos"/>
    <property type="match status" value="1"/>
</dbReference>
<dbReference type="GO" id="GO:0006749">
    <property type="term" value="P:glutathione metabolic process"/>
    <property type="evidence" value="ECO:0007669"/>
    <property type="project" value="TreeGrafter"/>
</dbReference>
<dbReference type="InterPro" id="IPR004045">
    <property type="entry name" value="Glutathione_S-Trfase_N"/>
</dbReference>
<dbReference type="PROSITE" id="PS50405">
    <property type="entry name" value="GST_CTER"/>
    <property type="match status" value="1"/>
</dbReference>
<evidence type="ECO:0000259" key="4">
    <source>
        <dbReference type="PROSITE" id="PS50404"/>
    </source>
</evidence>
<feature type="domain" description="GST C-terminal" evidence="5">
    <location>
        <begin position="83"/>
        <end position="207"/>
    </location>
</feature>
<dbReference type="SFLD" id="SFLDG01205">
    <property type="entry name" value="AMPS.1"/>
    <property type="match status" value="1"/>
</dbReference>
<dbReference type="PROSITE" id="PS50404">
    <property type="entry name" value="GST_NTER"/>
    <property type="match status" value="1"/>
</dbReference>
<dbReference type="PANTHER" id="PTHR11571:SF260">
    <property type="entry name" value="GLUTATHIONE S-TRANSFERASE"/>
    <property type="match status" value="1"/>
</dbReference>
<dbReference type="InterPro" id="IPR050213">
    <property type="entry name" value="GST_superfamily"/>
</dbReference>
<dbReference type="Gene3D" id="3.40.30.10">
    <property type="entry name" value="Glutaredoxin"/>
    <property type="match status" value="1"/>
</dbReference>
<dbReference type="InterPro" id="IPR040079">
    <property type="entry name" value="Glutathione_S-Trfase"/>
</dbReference>
<keyword evidence="6" id="KW-1185">Reference proteome</keyword>
<dbReference type="InterPro" id="IPR036282">
    <property type="entry name" value="Glutathione-S-Trfase_C_sf"/>
</dbReference>
<dbReference type="CDD" id="cd03192">
    <property type="entry name" value="GST_C_Sigma_like"/>
    <property type="match status" value="1"/>
</dbReference>
<keyword evidence="2" id="KW-0808">Transferase</keyword>
<dbReference type="SUPFAM" id="SSF47616">
    <property type="entry name" value="GST C-terminal domain-like"/>
    <property type="match status" value="1"/>
</dbReference>
<dbReference type="InterPro" id="IPR004046">
    <property type="entry name" value="GST_C"/>
</dbReference>
<evidence type="ECO:0000256" key="2">
    <source>
        <dbReference type="ARBA" id="ARBA00022679"/>
    </source>
</evidence>
<name>A0A914VW11_9BILA</name>
<dbReference type="InterPro" id="IPR036249">
    <property type="entry name" value="Thioredoxin-like_sf"/>
</dbReference>
<dbReference type="GO" id="GO:0004602">
    <property type="term" value="F:glutathione peroxidase activity"/>
    <property type="evidence" value="ECO:0007669"/>
    <property type="project" value="UniProtKB-ARBA"/>
</dbReference>